<dbReference type="Gene3D" id="3.40.50.720">
    <property type="entry name" value="NAD(P)-binding Rossmann-like Domain"/>
    <property type="match status" value="1"/>
</dbReference>
<evidence type="ECO:0000256" key="1">
    <source>
        <dbReference type="ARBA" id="ARBA00007637"/>
    </source>
</evidence>
<dbReference type="Proteomes" id="UP001354931">
    <property type="component" value="Unassembled WGS sequence"/>
</dbReference>
<reference evidence="3 4" key="1">
    <citation type="submission" date="2022-10" db="EMBL/GenBank/DDBJ databases">
        <authorList>
            <person name="Xie J."/>
            <person name="Shen N."/>
        </authorList>
    </citation>
    <scope>NUCLEOTIDE SEQUENCE [LARGE SCALE GENOMIC DNA]</scope>
    <source>
        <strain evidence="3 4">YIM65594</strain>
    </source>
</reference>
<protein>
    <submittedName>
        <fullName evidence="3">NAD-dependent epimerase/dehydratase family protein</fullName>
    </submittedName>
</protein>
<evidence type="ECO:0000313" key="4">
    <source>
        <dbReference type="Proteomes" id="UP001354931"/>
    </source>
</evidence>
<evidence type="ECO:0000313" key="3">
    <source>
        <dbReference type="EMBL" id="MEB8344092.1"/>
    </source>
</evidence>
<dbReference type="InterPro" id="IPR001509">
    <property type="entry name" value="Epimerase_deHydtase"/>
</dbReference>
<keyword evidence="4" id="KW-1185">Reference proteome</keyword>
<dbReference type="RefSeq" id="WP_326023937.1">
    <property type="nucleotide sequence ID" value="NZ_JAOZYC010000207.1"/>
</dbReference>
<dbReference type="SUPFAM" id="SSF51735">
    <property type="entry name" value="NAD(P)-binding Rossmann-fold domains"/>
    <property type="match status" value="1"/>
</dbReference>
<name>A0ABU6FJ68_9ACTN</name>
<comment type="caution">
    <text evidence="3">The sequence shown here is derived from an EMBL/GenBank/DDBJ whole genome shotgun (WGS) entry which is preliminary data.</text>
</comment>
<feature type="domain" description="NAD-dependent epimerase/dehydratase" evidence="2">
    <location>
        <begin position="112"/>
        <end position="194"/>
    </location>
</feature>
<dbReference type="Pfam" id="PF01370">
    <property type="entry name" value="Epimerase"/>
    <property type="match status" value="2"/>
</dbReference>
<dbReference type="EMBL" id="JAOZYC010000207">
    <property type="protein sequence ID" value="MEB8344092.1"/>
    <property type="molecule type" value="Genomic_DNA"/>
</dbReference>
<organism evidence="3 4">
    <name type="scientific">Streptomyces endophyticus</name>
    <dbReference type="NCBI Taxonomy" id="714166"/>
    <lineage>
        <taxon>Bacteria</taxon>
        <taxon>Bacillati</taxon>
        <taxon>Actinomycetota</taxon>
        <taxon>Actinomycetes</taxon>
        <taxon>Kitasatosporales</taxon>
        <taxon>Streptomycetaceae</taxon>
        <taxon>Streptomyces</taxon>
    </lineage>
</organism>
<dbReference type="InterPro" id="IPR036291">
    <property type="entry name" value="NAD(P)-bd_dom_sf"/>
</dbReference>
<sequence>MSAPLTTAPSTTAPLTYLVTGGAGFVGSHLTDALLAEGHTVVVLDDLSTGGRANLAAAWPSPRLRFVRGSALDTRLVAELAGRCDTVVHLATEGAGPVVEAARRHGRPLLVAADGRAHGEDMILVRLQHTAGPRQSSASGAVVPRLAEQAVAGLPLTIHGDGTRRFRFTHVADTVDALLRLLAEPAAAGRVFDVCAAQETAVADLAGILVERSGSPSALRFVPYEGVDGEAHDPDSGPLRELTGWEPTLGLIDIVDAALVEAGGAFGVVATAAAGV</sequence>
<dbReference type="PANTHER" id="PTHR43000">
    <property type="entry name" value="DTDP-D-GLUCOSE 4,6-DEHYDRATASE-RELATED"/>
    <property type="match status" value="1"/>
</dbReference>
<accession>A0ABU6FJ68</accession>
<evidence type="ECO:0000259" key="2">
    <source>
        <dbReference type="Pfam" id="PF01370"/>
    </source>
</evidence>
<feature type="domain" description="NAD-dependent epimerase/dehydratase" evidence="2">
    <location>
        <begin position="18"/>
        <end position="97"/>
    </location>
</feature>
<proteinExistence type="inferred from homology"/>
<comment type="similarity">
    <text evidence="1">Belongs to the NAD(P)-dependent epimerase/dehydratase family.</text>
</comment>
<gene>
    <name evidence="3" type="ORF">OKJ99_42115</name>
</gene>